<dbReference type="EMBL" id="JAIZAY010000001">
    <property type="protein sequence ID" value="KAJ8050483.1"/>
    <property type="molecule type" value="Genomic_DNA"/>
</dbReference>
<dbReference type="AlphaFoldDB" id="A0A9Q1CT66"/>
<keyword evidence="1" id="KW-1133">Transmembrane helix</keyword>
<name>A0A9Q1CT66_HOLLE</name>
<evidence type="ECO:0000313" key="2">
    <source>
        <dbReference type="EMBL" id="KAJ8050483.1"/>
    </source>
</evidence>
<evidence type="ECO:0000313" key="3">
    <source>
        <dbReference type="Proteomes" id="UP001152320"/>
    </source>
</evidence>
<dbReference type="Proteomes" id="UP001152320">
    <property type="component" value="Chromosome 1"/>
</dbReference>
<sequence>MATGGSAAQIYVQREGVTPQGGRTVAALKSTKVKTDSGLILTKHEYIEVEAGGRNQPPAVSAQRVQAIGSVVRTQRDPSPKPIQRARSDDDVPMCLVCCALLMALLSFGSILCGIPAAILACSALCSCTDDPEASRSKAARSICCSIFGIGVLIAAVIVWNTQFRD</sequence>
<gene>
    <name evidence="2" type="ORF">HOLleu_03706</name>
</gene>
<feature type="transmembrane region" description="Helical" evidence="1">
    <location>
        <begin position="94"/>
        <end position="119"/>
    </location>
</feature>
<reference evidence="2" key="1">
    <citation type="submission" date="2021-10" db="EMBL/GenBank/DDBJ databases">
        <title>Tropical sea cucumber genome reveals ecological adaptation and Cuvierian tubules defense mechanism.</title>
        <authorList>
            <person name="Chen T."/>
        </authorList>
    </citation>
    <scope>NUCLEOTIDE SEQUENCE</scope>
    <source>
        <strain evidence="2">Nanhai2018</strain>
        <tissue evidence="2">Muscle</tissue>
    </source>
</reference>
<evidence type="ECO:0008006" key="4">
    <source>
        <dbReference type="Google" id="ProtNLM"/>
    </source>
</evidence>
<feature type="transmembrane region" description="Helical" evidence="1">
    <location>
        <begin position="139"/>
        <end position="160"/>
    </location>
</feature>
<proteinExistence type="predicted"/>
<comment type="caution">
    <text evidence="2">The sequence shown here is derived from an EMBL/GenBank/DDBJ whole genome shotgun (WGS) entry which is preliminary data.</text>
</comment>
<keyword evidence="1" id="KW-0812">Transmembrane</keyword>
<protein>
    <recommendedName>
        <fullName evidence="4">Transmembrane protein</fullName>
    </recommendedName>
</protein>
<accession>A0A9Q1CT66</accession>
<organism evidence="2 3">
    <name type="scientific">Holothuria leucospilota</name>
    <name type="common">Black long sea cucumber</name>
    <name type="synonym">Mertensiothuria leucospilota</name>
    <dbReference type="NCBI Taxonomy" id="206669"/>
    <lineage>
        <taxon>Eukaryota</taxon>
        <taxon>Metazoa</taxon>
        <taxon>Echinodermata</taxon>
        <taxon>Eleutherozoa</taxon>
        <taxon>Echinozoa</taxon>
        <taxon>Holothuroidea</taxon>
        <taxon>Aspidochirotacea</taxon>
        <taxon>Aspidochirotida</taxon>
        <taxon>Holothuriidae</taxon>
        <taxon>Holothuria</taxon>
    </lineage>
</organism>
<evidence type="ECO:0000256" key="1">
    <source>
        <dbReference type="SAM" id="Phobius"/>
    </source>
</evidence>
<keyword evidence="1" id="KW-0472">Membrane</keyword>
<keyword evidence="3" id="KW-1185">Reference proteome</keyword>